<keyword evidence="4" id="KW-1003">Cell membrane</keyword>
<dbReference type="InterPro" id="IPR038770">
    <property type="entry name" value="Na+/solute_symporter_sf"/>
</dbReference>
<protein>
    <submittedName>
        <fullName evidence="9">ACR3 family arsenite efflux pump ArsB</fullName>
    </submittedName>
</protein>
<name>A0ABT9VYI5_9BACI</name>
<keyword evidence="6 8" id="KW-1133">Transmembrane helix</keyword>
<dbReference type="Proteomes" id="UP001235840">
    <property type="component" value="Unassembled WGS sequence"/>
</dbReference>
<evidence type="ECO:0000256" key="4">
    <source>
        <dbReference type="ARBA" id="ARBA00022475"/>
    </source>
</evidence>
<feature type="transmembrane region" description="Helical" evidence="8">
    <location>
        <begin position="126"/>
        <end position="147"/>
    </location>
</feature>
<dbReference type="Gene3D" id="1.20.1530.20">
    <property type="match status" value="1"/>
</dbReference>
<feature type="transmembrane region" description="Helical" evidence="8">
    <location>
        <begin position="7"/>
        <end position="28"/>
    </location>
</feature>
<evidence type="ECO:0000256" key="6">
    <source>
        <dbReference type="ARBA" id="ARBA00022989"/>
    </source>
</evidence>
<evidence type="ECO:0000256" key="5">
    <source>
        <dbReference type="ARBA" id="ARBA00022692"/>
    </source>
</evidence>
<reference evidence="9 10" key="1">
    <citation type="submission" date="2023-07" db="EMBL/GenBank/DDBJ databases">
        <title>Genomic Encyclopedia of Type Strains, Phase IV (KMG-IV): sequencing the most valuable type-strain genomes for metagenomic binning, comparative biology and taxonomic classification.</title>
        <authorList>
            <person name="Goeker M."/>
        </authorList>
    </citation>
    <scope>NUCLEOTIDE SEQUENCE [LARGE SCALE GENOMIC DNA]</scope>
    <source>
        <strain evidence="9 10">DSM 12751</strain>
    </source>
</reference>
<comment type="subcellular location">
    <subcellularLocation>
        <location evidence="1">Cell membrane</location>
        <topology evidence="1">Multi-pass membrane protein</topology>
    </subcellularLocation>
</comment>
<evidence type="ECO:0000256" key="1">
    <source>
        <dbReference type="ARBA" id="ARBA00004651"/>
    </source>
</evidence>
<organism evidence="9 10">
    <name type="scientific">Caldalkalibacillus horti</name>
    <dbReference type="NCBI Taxonomy" id="77523"/>
    <lineage>
        <taxon>Bacteria</taxon>
        <taxon>Bacillati</taxon>
        <taxon>Bacillota</taxon>
        <taxon>Bacilli</taxon>
        <taxon>Bacillales</taxon>
        <taxon>Bacillaceae</taxon>
        <taxon>Caldalkalibacillus</taxon>
    </lineage>
</organism>
<comment type="caution">
    <text evidence="9">The sequence shown here is derived from an EMBL/GenBank/DDBJ whole genome shotgun (WGS) entry which is preliminary data.</text>
</comment>
<feature type="transmembrane region" description="Helical" evidence="8">
    <location>
        <begin position="225"/>
        <end position="247"/>
    </location>
</feature>
<evidence type="ECO:0000256" key="7">
    <source>
        <dbReference type="ARBA" id="ARBA00023136"/>
    </source>
</evidence>
<proteinExistence type="inferred from homology"/>
<comment type="similarity">
    <text evidence="2">Belongs to the arsenical resistance-3 (ACR3) (TC 2.A.59) family.</text>
</comment>
<feature type="transmembrane region" description="Helical" evidence="8">
    <location>
        <begin position="259"/>
        <end position="281"/>
    </location>
</feature>
<keyword evidence="10" id="KW-1185">Reference proteome</keyword>
<feature type="transmembrane region" description="Helical" evidence="8">
    <location>
        <begin position="287"/>
        <end position="310"/>
    </location>
</feature>
<accession>A0ABT9VYI5</accession>
<evidence type="ECO:0000256" key="3">
    <source>
        <dbReference type="ARBA" id="ARBA00022448"/>
    </source>
</evidence>
<dbReference type="Pfam" id="PF01758">
    <property type="entry name" value="SBF"/>
    <property type="match status" value="1"/>
</dbReference>
<keyword evidence="7 8" id="KW-0472">Membrane</keyword>
<evidence type="ECO:0000313" key="10">
    <source>
        <dbReference type="Proteomes" id="UP001235840"/>
    </source>
</evidence>
<feature type="transmembrane region" description="Helical" evidence="8">
    <location>
        <begin position="68"/>
        <end position="89"/>
    </location>
</feature>
<keyword evidence="3" id="KW-0813">Transport</keyword>
<gene>
    <name evidence="9" type="ORF">J2S11_001576</name>
</gene>
<feature type="transmembrane region" description="Helical" evidence="8">
    <location>
        <begin position="95"/>
        <end position="114"/>
    </location>
</feature>
<evidence type="ECO:0000256" key="2">
    <source>
        <dbReference type="ARBA" id="ARBA00010110"/>
    </source>
</evidence>
<feature type="transmembrane region" description="Helical" evidence="8">
    <location>
        <begin position="34"/>
        <end position="56"/>
    </location>
</feature>
<evidence type="ECO:0000313" key="9">
    <source>
        <dbReference type="EMBL" id="MDQ0165675.1"/>
    </source>
</evidence>
<dbReference type="PANTHER" id="PTHR43057:SF1">
    <property type="entry name" value="ARSENICAL-RESISTANCE PROTEIN 3"/>
    <property type="match status" value="1"/>
</dbReference>
<dbReference type="EMBL" id="JAUSTY010000005">
    <property type="protein sequence ID" value="MDQ0165675.1"/>
    <property type="molecule type" value="Genomic_DNA"/>
</dbReference>
<feature type="transmembrane region" description="Helical" evidence="8">
    <location>
        <begin position="159"/>
        <end position="181"/>
    </location>
</feature>
<dbReference type="InterPro" id="IPR002657">
    <property type="entry name" value="BilAc:Na_symport/Acr3"/>
</dbReference>
<sequence>MNIIERFQTVIILIAIGIGLLLGQITLFEQHAEVLIIPFLLFMLYGLFLTVPLAGLRKAFSNTKFLSANVILNFLWTPLLAWGLGAIFLSEHPMIWLGFILLLVTPCTDWYLIFTSIAKGNMSLSTSVLPVNLILQLILLPIYLLIFAGTMETVGLSTIIESVVLVLFVPFILASATRYGFKKKQEILKNKIIPFFASSQVIFLCLAIVAMFASQGSYLLNNLEVILLMLVPLLLYFIINFIVAQTAGKVLSFSYEDIVSLNMTIVARNSPVALAIVLTAFPDQPLIALALIIGPLIELPILAVVAQVLLKLNKGKNKELL</sequence>
<dbReference type="InterPro" id="IPR004706">
    <property type="entry name" value="Arsenical-R_Acr3"/>
</dbReference>
<keyword evidence="5 8" id="KW-0812">Transmembrane</keyword>
<dbReference type="PANTHER" id="PTHR43057">
    <property type="entry name" value="ARSENITE EFFLUX TRANSPORTER"/>
    <property type="match status" value="1"/>
</dbReference>
<feature type="transmembrane region" description="Helical" evidence="8">
    <location>
        <begin position="193"/>
        <end position="213"/>
    </location>
</feature>
<dbReference type="RefSeq" id="WP_307393037.1">
    <property type="nucleotide sequence ID" value="NZ_BAAADK010000011.1"/>
</dbReference>
<evidence type="ECO:0000256" key="8">
    <source>
        <dbReference type="SAM" id="Phobius"/>
    </source>
</evidence>